<dbReference type="OrthoDB" id="72009at2"/>
<sequence>MSITRLSSRELNHDVSKAKKAAQRGPVVITDRGKPSHVLMTYSEFVRLTGKRRNLVDALSMPGLSTIELDPPRAEIAPREVDLC</sequence>
<dbReference type="InterPro" id="IPR006442">
    <property type="entry name" value="Antitoxin_Phd/YefM"/>
</dbReference>
<dbReference type="Proteomes" id="UP000198939">
    <property type="component" value="Unassembled WGS sequence"/>
</dbReference>
<dbReference type="EMBL" id="FNXB01000031">
    <property type="protein sequence ID" value="SEI11461.1"/>
    <property type="molecule type" value="Genomic_DNA"/>
</dbReference>
<reference evidence="5 7" key="3">
    <citation type="submission" date="2016-10" db="EMBL/GenBank/DDBJ databases">
        <authorList>
            <person name="Varghese N."/>
            <person name="Submissions S."/>
        </authorList>
    </citation>
    <scope>NUCLEOTIDE SEQUENCE [LARGE SCALE GENOMIC DNA]</scope>
    <source>
        <strain evidence="5 7">CGMCC 1.7071</strain>
    </source>
</reference>
<evidence type="ECO:0000256" key="3">
    <source>
        <dbReference type="SAM" id="MobiDB-lite"/>
    </source>
</evidence>
<organism evidence="4 6">
    <name type="scientific">Rhizobium tibeticum</name>
    <dbReference type="NCBI Taxonomy" id="501024"/>
    <lineage>
        <taxon>Bacteria</taxon>
        <taxon>Pseudomonadati</taxon>
        <taxon>Pseudomonadota</taxon>
        <taxon>Alphaproteobacteria</taxon>
        <taxon>Hyphomicrobiales</taxon>
        <taxon>Rhizobiaceae</taxon>
        <taxon>Rhizobium/Agrobacterium group</taxon>
        <taxon>Rhizobium</taxon>
    </lineage>
</organism>
<evidence type="ECO:0000313" key="4">
    <source>
        <dbReference type="EMBL" id="SEI11461.1"/>
    </source>
</evidence>
<dbReference type="STRING" id="501024.RTCCBAU85039_4671"/>
<feature type="compositionally biased region" description="Basic and acidic residues" evidence="3">
    <location>
        <begin position="7"/>
        <end position="17"/>
    </location>
</feature>
<dbReference type="SUPFAM" id="SSF143120">
    <property type="entry name" value="YefM-like"/>
    <property type="match status" value="1"/>
</dbReference>
<reference evidence="4" key="2">
    <citation type="submission" date="2016-10" db="EMBL/GenBank/DDBJ databases">
        <authorList>
            <person name="de Groot N.N."/>
        </authorList>
    </citation>
    <scope>NUCLEOTIDE SEQUENCE [LARGE SCALE GENOMIC DNA]</scope>
    <source>
        <strain evidence="4">CCBAU85039</strain>
    </source>
</reference>
<dbReference type="Gene3D" id="3.40.1620.10">
    <property type="entry name" value="YefM-like domain"/>
    <property type="match status" value="1"/>
</dbReference>
<comment type="function">
    <text evidence="2">Antitoxin component of a type II toxin-antitoxin (TA) system.</text>
</comment>
<evidence type="ECO:0000313" key="5">
    <source>
        <dbReference type="EMBL" id="SEO20976.1"/>
    </source>
</evidence>
<evidence type="ECO:0000313" key="7">
    <source>
        <dbReference type="Proteomes" id="UP000198939"/>
    </source>
</evidence>
<dbReference type="InterPro" id="IPR036165">
    <property type="entry name" value="YefM-like_sf"/>
</dbReference>
<comment type="similarity">
    <text evidence="1 2">Belongs to the phD/YefM antitoxin family.</text>
</comment>
<dbReference type="Proteomes" id="UP000183063">
    <property type="component" value="Unassembled WGS sequence"/>
</dbReference>
<evidence type="ECO:0000256" key="1">
    <source>
        <dbReference type="ARBA" id="ARBA00009981"/>
    </source>
</evidence>
<evidence type="ECO:0000256" key="2">
    <source>
        <dbReference type="RuleBase" id="RU362080"/>
    </source>
</evidence>
<accession>A0A1H8MUT9</accession>
<feature type="region of interest" description="Disordered" evidence="3">
    <location>
        <begin position="1"/>
        <end position="29"/>
    </location>
</feature>
<evidence type="ECO:0000313" key="6">
    <source>
        <dbReference type="Proteomes" id="UP000183063"/>
    </source>
</evidence>
<dbReference type="Pfam" id="PF02604">
    <property type="entry name" value="PhdYeFM_antitox"/>
    <property type="match status" value="1"/>
</dbReference>
<gene>
    <name evidence="4" type="ORF">RTCCBAU85039_4671</name>
    <name evidence="5" type="ORF">SAMN05216228_101371</name>
</gene>
<dbReference type="EMBL" id="FOCV01000013">
    <property type="protein sequence ID" value="SEO20976.1"/>
    <property type="molecule type" value="Genomic_DNA"/>
</dbReference>
<dbReference type="RefSeq" id="WP_072378984.1">
    <property type="nucleotide sequence ID" value="NZ_FNXB01000031.1"/>
</dbReference>
<reference evidence="6" key="1">
    <citation type="submission" date="2016-10" db="EMBL/GenBank/DDBJ databases">
        <authorList>
            <person name="Wibberg D."/>
        </authorList>
    </citation>
    <scope>NUCLEOTIDE SEQUENCE [LARGE SCALE GENOMIC DNA]</scope>
</reference>
<dbReference type="NCBIfam" id="TIGR01552">
    <property type="entry name" value="phd_fam"/>
    <property type="match status" value="1"/>
</dbReference>
<dbReference type="AlphaFoldDB" id="A0A1H8MUT9"/>
<name>A0A1H8MUT9_9HYPH</name>
<keyword evidence="7" id="KW-1185">Reference proteome</keyword>
<proteinExistence type="inferred from homology"/>
<protein>
    <recommendedName>
        <fullName evidence="2">Antitoxin</fullName>
    </recommendedName>
</protein>